<sequence>MQAPLSFLMRIYSFSIFLHRHGAVFQQQSRRGLAPVLEDNVGTGPHSTFCLCRMDDVSGQIHSIDACQMMVGAMEVKNGNLKFWHPLNASQKIRPEQELVRFIWSRNHDVKGRRVKGQRRFLAYVWVGLAVKQNKLPSAVLFFLFFVQISPVWCILRKDFTIIKEGIRRG</sequence>
<organism evidence="3 4">
    <name type="scientific">Helobdella robusta</name>
    <name type="common">Californian leech</name>
    <dbReference type="NCBI Taxonomy" id="6412"/>
    <lineage>
        <taxon>Eukaryota</taxon>
        <taxon>Metazoa</taxon>
        <taxon>Spiralia</taxon>
        <taxon>Lophotrochozoa</taxon>
        <taxon>Annelida</taxon>
        <taxon>Clitellata</taxon>
        <taxon>Hirudinea</taxon>
        <taxon>Rhynchobdellida</taxon>
        <taxon>Glossiphoniidae</taxon>
        <taxon>Helobdella</taxon>
    </lineage>
</organism>
<keyword evidence="4" id="KW-1185">Reference proteome</keyword>
<keyword evidence="1" id="KW-1133">Transmembrane helix</keyword>
<evidence type="ECO:0000256" key="1">
    <source>
        <dbReference type="SAM" id="Phobius"/>
    </source>
</evidence>
<dbReference type="HOGENOM" id="CLU_1572357_0_0_1"/>
<name>T1FI74_HELRO</name>
<dbReference type="EMBL" id="AMQM01008197">
    <property type="status" value="NOT_ANNOTATED_CDS"/>
    <property type="molecule type" value="Genomic_DNA"/>
</dbReference>
<dbReference type="CTD" id="20208523"/>
<dbReference type="InParanoid" id="T1FI74"/>
<evidence type="ECO:0000313" key="4">
    <source>
        <dbReference type="Proteomes" id="UP000015101"/>
    </source>
</evidence>
<keyword evidence="1" id="KW-0472">Membrane</keyword>
<dbReference type="KEGG" id="hro:HELRODRAFT_182442"/>
<dbReference type="PANTHER" id="PTHR12766">
    <property type="entry name" value="DEATH DOMAIN-ASSOCIATED PROTEIN 6 DAXX"/>
    <property type="match status" value="1"/>
</dbReference>
<evidence type="ECO:0000313" key="2">
    <source>
        <dbReference type="EMBL" id="ESN90970.1"/>
    </source>
</evidence>
<reference evidence="2 4" key="2">
    <citation type="journal article" date="2013" name="Nature">
        <title>Insights into bilaterian evolution from three spiralian genomes.</title>
        <authorList>
            <person name="Simakov O."/>
            <person name="Marletaz F."/>
            <person name="Cho S.J."/>
            <person name="Edsinger-Gonzales E."/>
            <person name="Havlak P."/>
            <person name="Hellsten U."/>
            <person name="Kuo D.H."/>
            <person name="Larsson T."/>
            <person name="Lv J."/>
            <person name="Arendt D."/>
            <person name="Savage R."/>
            <person name="Osoegawa K."/>
            <person name="de Jong P."/>
            <person name="Grimwood J."/>
            <person name="Chapman J.A."/>
            <person name="Shapiro H."/>
            <person name="Aerts A."/>
            <person name="Otillar R.P."/>
            <person name="Terry A.Y."/>
            <person name="Boore J.L."/>
            <person name="Grigoriev I.V."/>
            <person name="Lindberg D.R."/>
            <person name="Seaver E.C."/>
            <person name="Weisblat D.A."/>
            <person name="Putnam N.H."/>
            <person name="Rokhsar D.S."/>
        </authorList>
    </citation>
    <scope>NUCLEOTIDE SEQUENCE</scope>
</reference>
<gene>
    <name evidence="3" type="primary">20208523</name>
    <name evidence="2" type="ORF">HELRODRAFT_182442</name>
</gene>
<dbReference type="PANTHER" id="PTHR12766:SF7">
    <property type="entry name" value="DEATH DOMAIN-ASSOCIATED PROTEIN 6"/>
    <property type="match status" value="1"/>
</dbReference>
<dbReference type="AlphaFoldDB" id="T1FI74"/>
<keyword evidence="1" id="KW-0812">Transmembrane</keyword>
<dbReference type="EMBL" id="KB097736">
    <property type="protein sequence ID" value="ESN90970.1"/>
    <property type="molecule type" value="Genomic_DNA"/>
</dbReference>
<reference evidence="4" key="1">
    <citation type="submission" date="2012-12" db="EMBL/GenBank/DDBJ databases">
        <authorList>
            <person name="Hellsten U."/>
            <person name="Grimwood J."/>
            <person name="Chapman J.A."/>
            <person name="Shapiro H."/>
            <person name="Aerts A."/>
            <person name="Otillar R.P."/>
            <person name="Terry A.Y."/>
            <person name="Boore J.L."/>
            <person name="Simakov O."/>
            <person name="Marletaz F."/>
            <person name="Cho S.-J."/>
            <person name="Edsinger-Gonzales E."/>
            <person name="Havlak P."/>
            <person name="Kuo D.-H."/>
            <person name="Larsson T."/>
            <person name="Lv J."/>
            <person name="Arendt D."/>
            <person name="Savage R."/>
            <person name="Osoegawa K."/>
            <person name="de Jong P."/>
            <person name="Lindberg D.R."/>
            <person name="Seaver E.C."/>
            <person name="Weisblat D.A."/>
            <person name="Putnam N.H."/>
            <person name="Grigoriev I.V."/>
            <person name="Rokhsar D.S."/>
        </authorList>
    </citation>
    <scope>NUCLEOTIDE SEQUENCE</scope>
</reference>
<dbReference type="RefSeq" id="XP_009030952.1">
    <property type="nucleotide sequence ID" value="XM_009032704.1"/>
</dbReference>
<dbReference type="GeneID" id="20208523"/>
<feature type="transmembrane region" description="Helical" evidence="1">
    <location>
        <begin position="136"/>
        <end position="156"/>
    </location>
</feature>
<accession>T1FI74</accession>
<evidence type="ECO:0000313" key="3">
    <source>
        <dbReference type="EnsemblMetazoa" id="HelroP182442"/>
    </source>
</evidence>
<reference evidence="3" key="3">
    <citation type="submission" date="2015-06" db="UniProtKB">
        <authorList>
            <consortium name="EnsemblMetazoa"/>
        </authorList>
    </citation>
    <scope>IDENTIFICATION</scope>
</reference>
<dbReference type="EMBL" id="AMQM01008196">
    <property type="status" value="NOT_ANNOTATED_CDS"/>
    <property type="molecule type" value="Genomic_DNA"/>
</dbReference>
<protein>
    <submittedName>
        <fullName evidence="2 3">Uncharacterized protein</fullName>
    </submittedName>
</protein>
<proteinExistence type="predicted"/>
<dbReference type="OrthoDB" id="413520at2759"/>
<dbReference type="EnsemblMetazoa" id="HelroT182442">
    <property type="protein sequence ID" value="HelroP182442"/>
    <property type="gene ID" value="HelroG182442"/>
</dbReference>
<dbReference type="Proteomes" id="UP000015101">
    <property type="component" value="Unassembled WGS sequence"/>
</dbReference>